<keyword evidence="3" id="KW-1185">Reference proteome</keyword>
<evidence type="ECO:0000313" key="2">
    <source>
        <dbReference type="EnsemblPlants" id="AET3Gv20643100.18"/>
    </source>
</evidence>
<feature type="compositionally biased region" description="Pro residues" evidence="1">
    <location>
        <begin position="36"/>
        <end position="52"/>
    </location>
</feature>
<evidence type="ECO:0000313" key="3">
    <source>
        <dbReference type="Proteomes" id="UP000015105"/>
    </source>
</evidence>
<sequence length="227" mass="23756">ASAKKTSRRPAVPPPPTSPATSRGPATHLPSDQPRPRLPPPRRPAVPLPPTSPATSCGPGPTSLASSRAPASHLPGDQLQPRPHLSPLAPTGDSPHPLPTYRRNNVPPLAAASTTSHQSPWLPTTAEATAPSLILGVAGPPPLPSKRCRPLPADSTHRHPIPYFHALLSLCFHRVGGSLPASTSIRRLRTPHTTALPYPLQLAVCKFVSPSSSARSSLVSFSLTLGN</sequence>
<proteinExistence type="predicted"/>
<name>A0A453FD50_AEGTS</name>
<reference evidence="3" key="1">
    <citation type="journal article" date="2014" name="Science">
        <title>Ancient hybridizations among the ancestral genomes of bread wheat.</title>
        <authorList>
            <consortium name="International Wheat Genome Sequencing Consortium,"/>
            <person name="Marcussen T."/>
            <person name="Sandve S.R."/>
            <person name="Heier L."/>
            <person name="Spannagl M."/>
            <person name="Pfeifer M."/>
            <person name="Jakobsen K.S."/>
            <person name="Wulff B.B."/>
            <person name="Steuernagel B."/>
            <person name="Mayer K.F."/>
            <person name="Olsen O.A."/>
        </authorList>
    </citation>
    <scope>NUCLEOTIDE SEQUENCE [LARGE SCALE GENOMIC DNA]</scope>
    <source>
        <strain evidence="3">cv. AL8/78</strain>
    </source>
</reference>
<dbReference type="AlphaFoldDB" id="A0A453FD50"/>
<organism evidence="2 3">
    <name type="scientific">Aegilops tauschii subsp. strangulata</name>
    <name type="common">Goatgrass</name>
    <dbReference type="NCBI Taxonomy" id="200361"/>
    <lineage>
        <taxon>Eukaryota</taxon>
        <taxon>Viridiplantae</taxon>
        <taxon>Streptophyta</taxon>
        <taxon>Embryophyta</taxon>
        <taxon>Tracheophyta</taxon>
        <taxon>Spermatophyta</taxon>
        <taxon>Magnoliopsida</taxon>
        <taxon>Liliopsida</taxon>
        <taxon>Poales</taxon>
        <taxon>Poaceae</taxon>
        <taxon>BOP clade</taxon>
        <taxon>Pooideae</taxon>
        <taxon>Triticodae</taxon>
        <taxon>Triticeae</taxon>
        <taxon>Triticinae</taxon>
        <taxon>Aegilops</taxon>
    </lineage>
</organism>
<reference evidence="3" key="2">
    <citation type="journal article" date="2017" name="Nat. Plants">
        <title>The Aegilops tauschii genome reveals multiple impacts of transposons.</title>
        <authorList>
            <person name="Zhao G."/>
            <person name="Zou C."/>
            <person name="Li K."/>
            <person name="Wang K."/>
            <person name="Li T."/>
            <person name="Gao L."/>
            <person name="Zhang X."/>
            <person name="Wang H."/>
            <person name="Yang Z."/>
            <person name="Liu X."/>
            <person name="Jiang W."/>
            <person name="Mao L."/>
            <person name="Kong X."/>
            <person name="Jiao Y."/>
            <person name="Jia J."/>
        </authorList>
    </citation>
    <scope>NUCLEOTIDE SEQUENCE [LARGE SCALE GENOMIC DNA]</scope>
    <source>
        <strain evidence="3">cv. AL8/78</strain>
    </source>
</reference>
<reference evidence="2" key="3">
    <citation type="journal article" date="2017" name="Nature">
        <title>Genome sequence of the progenitor of the wheat D genome Aegilops tauschii.</title>
        <authorList>
            <person name="Luo M.C."/>
            <person name="Gu Y.Q."/>
            <person name="Puiu D."/>
            <person name="Wang H."/>
            <person name="Twardziok S.O."/>
            <person name="Deal K.R."/>
            <person name="Huo N."/>
            <person name="Zhu T."/>
            <person name="Wang L."/>
            <person name="Wang Y."/>
            <person name="McGuire P.E."/>
            <person name="Liu S."/>
            <person name="Long H."/>
            <person name="Ramasamy R.K."/>
            <person name="Rodriguez J.C."/>
            <person name="Van S.L."/>
            <person name="Yuan L."/>
            <person name="Wang Z."/>
            <person name="Xia Z."/>
            <person name="Xiao L."/>
            <person name="Anderson O.D."/>
            <person name="Ouyang S."/>
            <person name="Liang Y."/>
            <person name="Zimin A.V."/>
            <person name="Pertea G."/>
            <person name="Qi P."/>
            <person name="Bennetzen J.L."/>
            <person name="Dai X."/>
            <person name="Dawson M.W."/>
            <person name="Muller H.G."/>
            <person name="Kugler K."/>
            <person name="Rivarola-Duarte L."/>
            <person name="Spannagl M."/>
            <person name="Mayer K.F.X."/>
            <person name="Lu F.H."/>
            <person name="Bevan M.W."/>
            <person name="Leroy P."/>
            <person name="Li P."/>
            <person name="You F.M."/>
            <person name="Sun Q."/>
            <person name="Liu Z."/>
            <person name="Lyons E."/>
            <person name="Wicker T."/>
            <person name="Salzberg S.L."/>
            <person name="Devos K.M."/>
            <person name="Dvorak J."/>
        </authorList>
    </citation>
    <scope>NUCLEOTIDE SEQUENCE [LARGE SCALE GENOMIC DNA]</scope>
    <source>
        <strain evidence="2">cv. AL8/78</strain>
    </source>
</reference>
<accession>A0A453FD50</accession>
<dbReference type="EnsemblPlants" id="AET3Gv20643100.18">
    <property type="protein sequence ID" value="AET3Gv20643100.18"/>
    <property type="gene ID" value="AET3Gv20643100"/>
</dbReference>
<protein>
    <submittedName>
        <fullName evidence="2">Uncharacterized protein</fullName>
    </submittedName>
</protein>
<feature type="compositionally biased region" description="Polar residues" evidence="1">
    <location>
        <begin position="112"/>
        <end position="122"/>
    </location>
</feature>
<reference evidence="2" key="4">
    <citation type="submission" date="2019-03" db="UniProtKB">
        <authorList>
            <consortium name="EnsemblPlants"/>
        </authorList>
    </citation>
    <scope>IDENTIFICATION</scope>
</reference>
<feature type="region of interest" description="Disordered" evidence="1">
    <location>
        <begin position="1"/>
        <end position="123"/>
    </location>
</feature>
<evidence type="ECO:0000256" key="1">
    <source>
        <dbReference type="SAM" id="MobiDB-lite"/>
    </source>
</evidence>
<dbReference type="Gramene" id="AET3Gv20643100.18">
    <property type="protein sequence ID" value="AET3Gv20643100.18"/>
    <property type="gene ID" value="AET3Gv20643100"/>
</dbReference>
<reference evidence="2" key="5">
    <citation type="journal article" date="2021" name="G3 (Bethesda)">
        <title>Aegilops tauschii genome assembly Aet v5.0 features greater sequence contiguity and improved annotation.</title>
        <authorList>
            <person name="Wang L."/>
            <person name="Zhu T."/>
            <person name="Rodriguez J.C."/>
            <person name="Deal K.R."/>
            <person name="Dubcovsky J."/>
            <person name="McGuire P.E."/>
            <person name="Lux T."/>
            <person name="Spannagl M."/>
            <person name="Mayer K.F.X."/>
            <person name="Baldrich P."/>
            <person name="Meyers B.C."/>
            <person name="Huo N."/>
            <person name="Gu Y.Q."/>
            <person name="Zhou H."/>
            <person name="Devos K.M."/>
            <person name="Bennetzen J.L."/>
            <person name="Unver T."/>
            <person name="Budak H."/>
            <person name="Gulick P.J."/>
            <person name="Galiba G."/>
            <person name="Kalapos B."/>
            <person name="Nelson D.R."/>
            <person name="Li P."/>
            <person name="You F.M."/>
            <person name="Luo M.C."/>
            <person name="Dvorak J."/>
        </authorList>
    </citation>
    <scope>NUCLEOTIDE SEQUENCE [LARGE SCALE GENOMIC DNA]</scope>
    <source>
        <strain evidence="2">cv. AL8/78</strain>
    </source>
</reference>
<dbReference type="Proteomes" id="UP000015105">
    <property type="component" value="Chromosome 3D"/>
</dbReference>